<evidence type="ECO:0000256" key="2">
    <source>
        <dbReference type="ARBA" id="ARBA00023043"/>
    </source>
</evidence>
<feature type="repeat" description="ANK" evidence="3">
    <location>
        <begin position="211"/>
        <end position="243"/>
    </location>
</feature>
<feature type="repeat" description="ANK" evidence="3">
    <location>
        <begin position="278"/>
        <end position="315"/>
    </location>
</feature>
<dbReference type="PANTHER" id="PTHR24193">
    <property type="entry name" value="ANKYRIN REPEAT PROTEIN"/>
    <property type="match status" value="1"/>
</dbReference>
<keyword evidence="5" id="KW-1185">Reference proteome</keyword>
<dbReference type="PRINTS" id="PR01415">
    <property type="entry name" value="ANKYRIN"/>
</dbReference>
<feature type="repeat" description="ANK" evidence="3">
    <location>
        <begin position="321"/>
        <end position="355"/>
    </location>
</feature>
<proteinExistence type="predicted"/>
<dbReference type="Proteomes" id="UP000002630">
    <property type="component" value="Unassembled WGS sequence"/>
</dbReference>
<accession>D7FZ92</accession>
<sequence length="414" mass="44404">MSASEREEDRSRVDGFEIEIFKLVKEEATSKQWKQWLRTPLEHAAAKGNLDLFTRLIDAGAGGEPGWQGWGHRERTLLGAAACGNKSDVMVQALLEAGETEFVNTSFGATRESALHVTVARGAEDASKALMMAGADPNLGNVDGDSPLHLAAEAGHHRVIGILLLRKEAQSADPMNLFLETPLHLAAAIGHTLCISELLMGGADKDVTDGKGETPLFKAAANNHLRAVQELLAAGADQGILTMDYRSPLQAAASRGNAAMLKAFLDKDSREVDATDGRGWTALHYAAYVDRSVHDNGDAVRALLEAGADVNVKTDAHASDDIFTPLHVAVNRRMASICMIRALLEGGADVNVRDDCNQTPLHVACMWGNVSGVELLLRWGADEMLKNHRADTPADEIGVWGDEDRHGVAAAGWC</sequence>
<keyword evidence="1" id="KW-0677">Repeat</keyword>
<dbReference type="GO" id="GO:0000976">
    <property type="term" value="F:transcription cis-regulatory region binding"/>
    <property type="evidence" value="ECO:0007669"/>
    <property type="project" value="TreeGrafter"/>
</dbReference>
<dbReference type="PANTHER" id="PTHR24193:SF121">
    <property type="entry name" value="ADA2A-CONTAINING COMPLEX COMPONENT 3, ISOFORM D"/>
    <property type="match status" value="1"/>
</dbReference>
<dbReference type="Gene3D" id="1.25.40.20">
    <property type="entry name" value="Ankyrin repeat-containing domain"/>
    <property type="match status" value="3"/>
</dbReference>
<feature type="repeat" description="ANK" evidence="3">
    <location>
        <begin position="110"/>
        <end position="142"/>
    </location>
</feature>
<keyword evidence="2 3" id="KW-0040">ANK repeat</keyword>
<gene>
    <name evidence="4" type="ORF">Esi_0358_0019</name>
</gene>
<feature type="repeat" description="ANK" evidence="3">
    <location>
        <begin position="356"/>
        <end position="388"/>
    </location>
</feature>
<dbReference type="Pfam" id="PF13637">
    <property type="entry name" value="Ank_4"/>
    <property type="match status" value="1"/>
</dbReference>
<dbReference type="eggNOG" id="KOG4177">
    <property type="taxonomic scope" value="Eukaryota"/>
</dbReference>
<dbReference type="InParanoid" id="D7FZ92"/>
<dbReference type="InterPro" id="IPR036770">
    <property type="entry name" value="Ankyrin_rpt-contain_sf"/>
</dbReference>
<reference evidence="4 5" key="1">
    <citation type="journal article" date="2010" name="Nature">
        <title>The Ectocarpus genome and the independent evolution of multicellularity in brown algae.</title>
        <authorList>
            <person name="Cock J.M."/>
            <person name="Sterck L."/>
            <person name="Rouze P."/>
            <person name="Scornet D."/>
            <person name="Allen A.E."/>
            <person name="Amoutzias G."/>
            <person name="Anthouard V."/>
            <person name="Artiguenave F."/>
            <person name="Aury J.M."/>
            <person name="Badger J.H."/>
            <person name="Beszteri B."/>
            <person name="Billiau K."/>
            <person name="Bonnet E."/>
            <person name="Bothwell J.H."/>
            <person name="Bowler C."/>
            <person name="Boyen C."/>
            <person name="Brownlee C."/>
            <person name="Carrano C.J."/>
            <person name="Charrier B."/>
            <person name="Cho G.Y."/>
            <person name="Coelho S.M."/>
            <person name="Collen J."/>
            <person name="Corre E."/>
            <person name="Da Silva C."/>
            <person name="Delage L."/>
            <person name="Delaroque N."/>
            <person name="Dittami S.M."/>
            <person name="Doulbeau S."/>
            <person name="Elias M."/>
            <person name="Farnham G."/>
            <person name="Gachon C.M."/>
            <person name="Gschloessl B."/>
            <person name="Heesch S."/>
            <person name="Jabbari K."/>
            <person name="Jubin C."/>
            <person name="Kawai H."/>
            <person name="Kimura K."/>
            <person name="Kloareg B."/>
            <person name="Kupper F.C."/>
            <person name="Lang D."/>
            <person name="Le Bail A."/>
            <person name="Leblanc C."/>
            <person name="Lerouge P."/>
            <person name="Lohr M."/>
            <person name="Lopez P.J."/>
            <person name="Martens C."/>
            <person name="Maumus F."/>
            <person name="Michel G."/>
            <person name="Miranda-Saavedra D."/>
            <person name="Morales J."/>
            <person name="Moreau H."/>
            <person name="Motomura T."/>
            <person name="Nagasato C."/>
            <person name="Napoli C.A."/>
            <person name="Nelson D.R."/>
            <person name="Nyvall-Collen P."/>
            <person name="Peters A.F."/>
            <person name="Pommier C."/>
            <person name="Potin P."/>
            <person name="Poulain J."/>
            <person name="Quesneville H."/>
            <person name="Read B."/>
            <person name="Rensing S.A."/>
            <person name="Ritter A."/>
            <person name="Rousvoal S."/>
            <person name="Samanta M."/>
            <person name="Samson G."/>
            <person name="Schroeder D.C."/>
            <person name="Segurens B."/>
            <person name="Strittmatter M."/>
            <person name="Tonon T."/>
            <person name="Tregear J.W."/>
            <person name="Valentin K."/>
            <person name="von Dassow P."/>
            <person name="Yamagishi T."/>
            <person name="Van de Peer Y."/>
            <person name="Wincker P."/>
        </authorList>
    </citation>
    <scope>NUCLEOTIDE SEQUENCE [LARGE SCALE GENOMIC DNA]</scope>
    <source>
        <strain evidence="5">Ec32 / CCAP1310/4</strain>
    </source>
</reference>
<evidence type="ECO:0000313" key="4">
    <source>
        <dbReference type="EMBL" id="CBJ32709.1"/>
    </source>
</evidence>
<dbReference type="EMBL" id="FN649760">
    <property type="protein sequence ID" value="CBJ32709.1"/>
    <property type="molecule type" value="Genomic_DNA"/>
</dbReference>
<evidence type="ECO:0000256" key="1">
    <source>
        <dbReference type="ARBA" id="ARBA00022737"/>
    </source>
</evidence>
<evidence type="ECO:0000256" key="3">
    <source>
        <dbReference type="PROSITE-ProRule" id="PRU00023"/>
    </source>
</evidence>
<dbReference type="InterPro" id="IPR002110">
    <property type="entry name" value="Ankyrin_rpt"/>
</dbReference>
<dbReference type="Pfam" id="PF12796">
    <property type="entry name" value="Ank_2"/>
    <property type="match status" value="2"/>
</dbReference>
<evidence type="ECO:0000313" key="5">
    <source>
        <dbReference type="Proteomes" id="UP000002630"/>
    </source>
</evidence>
<protein>
    <submittedName>
        <fullName evidence="4">Pfs, NACHT and Ankyrin domain protein</fullName>
    </submittedName>
</protein>
<dbReference type="GO" id="GO:0005634">
    <property type="term" value="C:nucleus"/>
    <property type="evidence" value="ECO:0007669"/>
    <property type="project" value="TreeGrafter"/>
</dbReference>
<dbReference type="PROSITE" id="PS50088">
    <property type="entry name" value="ANK_REPEAT"/>
    <property type="match status" value="7"/>
</dbReference>
<dbReference type="InterPro" id="IPR050663">
    <property type="entry name" value="Ankyrin-SOCS_Box"/>
</dbReference>
<dbReference type="STRING" id="2880.D7FZ92"/>
<dbReference type="OrthoDB" id="204696at2759"/>
<feature type="repeat" description="ANK" evidence="3">
    <location>
        <begin position="143"/>
        <end position="164"/>
    </location>
</feature>
<dbReference type="PROSITE" id="PS50297">
    <property type="entry name" value="ANK_REP_REGION"/>
    <property type="match status" value="6"/>
</dbReference>
<name>D7FZ92_ECTSI</name>
<dbReference type="AlphaFoldDB" id="D7FZ92"/>
<dbReference type="GO" id="GO:0045944">
    <property type="term" value="P:positive regulation of transcription by RNA polymerase II"/>
    <property type="evidence" value="ECO:0007669"/>
    <property type="project" value="TreeGrafter"/>
</dbReference>
<feature type="repeat" description="ANK" evidence="3">
    <location>
        <begin position="178"/>
        <end position="210"/>
    </location>
</feature>
<dbReference type="SMART" id="SM00248">
    <property type="entry name" value="ANK"/>
    <property type="match status" value="10"/>
</dbReference>
<dbReference type="SUPFAM" id="SSF48403">
    <property type="entry name" value="Ankyrin repeat"/>
    <property type="match status" value="1"/>
</dbReference>
<organism evidence="4 5">
    <name type="scientific">Ectocarpus siliculosus</name>
    <name type="common">Brown alga</name>
    <name type="synonym">Conferva siliculosa</name>
    <dbReference type="NCBI Taxonomy" id="2880"/>
    <lineage>
        <taxon>Eukaryota</taxon>
        <taxon>Sar</taxon>
        <taxon>Stramenopiles</taxon>
        <taxon>Ochrophyta</taxon>
        <taxon>PX clade</taxon>
        <taxon>Phaeophyceae</taxon>
        <taxon>Ectocarpales</taxon>
        <taxon>Ectocarpaceae</taxon>
        <taxon>Ectocarpus</taxon>
    </lineage>
</organism>